<dbReference type="OrthoDB" id="10291025at2759"/>
<protein>
    <submittedName>
        <fullName evidence="1">Cbf0eefa-848f-4a0c-a6f3-afeb9a8523d1-CDS</fullName>
    </submittedName>
</protein>
<dbReference type="EMBL" id="CAJHIA010000034">
    <property type="protein sequence ID" value="CAD6450084.1"/>
    <property type="molecule type" value="Genomic_DNA"/>
</dbReference>
<name>A0A8H2W3Q4_9HELO</name>
<reference evidence="1" key="1">
    <citation type="submission" date="2020-10" db="EMBL/GenBank/DDBJ databases">
        <authorList>
            <person name="Kusch S."/>
        </authorList>
    </citation>
    <scope>NUCLEOTIDE SEQUENCE</scope>
    <source>
        <strain evidence="1">SwB9</strain>
    </source>
</reference>
<sequence length="90" mass="10220">MFRNTDQLAELMRDILTDASTLPPVLCKKSARHCDTDHIFRHVGNHDGRLLPGENLSPNHITWSTLGTPSKDWEVYCVAEWGRLGFQMVA</sequence>
<proteinExistence type="predicted"/>
<dbReference type="AlphaFoldDB" id="A0A8H2W3Q4"/>
<accession>A0A8H2W3Q4</accession>
<comment type="caution">
    <text evidence="1">The sequence shown here is derived from an EMBL/GenBank/DDBJ whole genome shotgun (WGS) entry which is preliminary data.</text>
</comment>
<evidence type="ECO:0000313" key="2">
    <source>
        <dbReference type="Proteomes" id="UP000624404"/>
    </source>
</evidence>
<keyword evidence="2" id="KW-1185">Reference proteome</keyword>
<organism evidence="1 2">
    <name type="scientific">Sclerotinia trifoliorum</name>
    <dbReference type="NCBI Taxonomy" id="28548"/>
    <lineage>
        <taxon>Eukaryota</taxon>
        <taxon>Fungi</taxon>
        <taxon>Dikarya</taxon>
        <taxon>Ascomycota</taxon>
        <taxon>Pezizomycotina</taxon>
        <taxon>Leotiomycetes</taxon>
        <taxon>Helotiales</taxon>
        <taxon>Sclerotiniaceae</taxon>
        <taxon>Sclerotinia</taxon>
    </lineage>
</organism>
<dbReference type="Proteomes" id="UP000624404">
    <property type="component" value="Unassembled WGS sequence"/>
</dbReference>
<gene>
    <name evidence="1" type="ORF">SCLTRI_LOCUS9304</name>
</gene>
<evidence type="ECO:0000313" key="1">
    <source>
        <dbReference type="EMBL" id="CAD6450084.1"/>
    </source>
</evidence>